<dbReference type="OrthoDB" id="3648478at2759"/>
<proteinExistence type="predicted"/>
<protein>
    <submittedName>
        <fullName evidence="2">Uncharacterized protein</fullName>
    </submittedName>
</protein>
<feature type="compositionally biased region" description="Low complexity" evidence="1">
    <location>
        <begin position="27"/>
        <end position="38"/>
    </location>
</feature>
<gene>
    <name evidence="2" type="ORF">CERZMDRAFT_95232</name>
</gene>
<name>A0A6A6FNS8_9PEZI</name>
<evidence type="ECO:0000256" key="1">
    <source>
        <dbReference type="SAM" id="MobiDB-lite"/>
    </source>
</evidence>
<feature type="compositionally biased region" description="Low complexity" evidence="1">
    <location>
        <begin position="71"/>
        <end position="89"/>
    </location>
</feature>
<sequence length="148" mass="15641">MTGEDRGGSGATSRVPASAERPHHHSSSPTAAPLASPLEEMLDLDGTRTTPASVRSTPSKPKHEPTLDSISEASEPSTTSPTPAATSPSNLYTPSLYRAAPPDSIQQVRLAPPNLITEYSAVSLEGYEEFAPWIVSSEIEAQDEQVDS</sequence>
<keyword evidence="3" id="KW-1185">Reference proteome</keyword>
<reference evidence="2" key="1">
    <citation type="journal article" date="2020" name="Stud. Mycol.">
        <title>101 Dothideomycetes genomes: a test case for predicting lifestyles and emergence of pathogens.</title>
        <authorList>
            <person name="Haridas S."/>
            <person name="Albert R."/>
            <person name="Binder M."/>
            <person name="Bloem J."/>
            <person name="Labutti K."/>
            <person name="Salamov A."/>
            <person name="Andreopoulos B."/>
            <person name="Baker S."/>
            <person name="Barry K."/>
            <person name="Bills G."/>
            <person name="Bluhm B."/>
            <person name="Cannon C."/>
            <person name="Castanera R."/>
            <person name="Culley D."/>
            <person name="Daum C."/>
            <person name="Ezra D."/>
            <person name="Gonzalez J."/>
            <person name="Henrissat B."/>
            <person name="Kuo A."/>
            <person name="Liang C."/>
            <person name="Lipzen A."/>
            <person name="Lutzoni F."/>
            <person name="Magnuson J."/>
            <person name="Mondo S."/>
            <person name="Nolan M."/>
            <person name="Ohm R."/>
            <person name="Pangilinan J."/>
            <person name="Park H.-J."/>
            <person name="Ramirez L."/>
            <person name="Alfaro M."/>
            <person name="Sun H."/>
            <person name="Tritt A."/>
            <person name="Yoshinaga Y."/>
            <person name="Zwiers L.-H."/>
            <person name="Turgeon B."/>
            <person name="Goodwin S."/>
            <person name="Spatafora J."/>
            <person name="Crous P."/>
            <person name="Grigoriev I."/>
        </authorList>
    </citation>
    <scope>NUCLEOTIDE SEQUENCE</scope>
    <source>
        <strain evidence="2">SCOH1-5</strain>
    </source>
</reference>
<evidence type="ECO:0000313" key="2">
    <source>
        <dbReference type="EMBL" id="KAF2214848.1"/>
    </source>
</evidence>
<dbReference type="EMBL" id="ML992667">
    <property type="protein sequence ID" value="KAF2214848.1"/>
    <property type="molecule type" value="Genomic_DNA"/>
</dbReference>
<accession>A0A6A6FNS8</accession>
<dbReference type="AlphaFoldDB" id="A0A6A6FNS8"/>
<organism evidence="2 3">
    <name type="scientific">Cercospora zeae-maydis SCOH1-5</name>
    <dbReference type="NCBI Taxonomy" id="717836"/>
    <lineage>
        <taxon>Eukaryota</taxon>
        <taxon>Fungi</taxon>
        <taxon>Dikarya</taxon>
        <taxon>Ascomycota</taxon>
        <taxon>Pezizomycotina</taxon>
        <taxon>Dothideomycetes</taxon>
        <taxon>Dothideomycetidae</taxon>
        <taxon>Mycosphaerellales</taxon>
        <taxon>Mycosphaerellaceae</taxon>
        <taxon>Cercospora</taxon>
    </lineage>
</organism>
<evidence type="ECO:0000313" key="3">
    <source>
        <dbReference type="Proteomes" id="UP000799539"/>
    </source>
</evidence>
<feature type="region of interest" description="Disordered" evidence="1">
    <location>
        <begin position="1"/>
        <end position="98"/>
    </location>
</feature>
<dbReference type="Proteomes" id="UP000799539">
    <property type="component" value="Unassembled WGS sequence"/>
</dbReference>
<feature type="compositionally biased region" description="Polar residues" evidence="1">
    <location>
        <begin position="47"/>
        <end position="59"/>
    </location>
</feature>